<comment type="caution">
    <text evidence="2">The sequence shown here is derived from an EMBL/GenBank/DDBJ whole genome shotgun (WGS) entry which is preliminary data.</text>
</comment>
<sequence>MVAETYCTLAITGRGQALRHTRNHPPPSSSSSTILHGPGDASRVGTATAILLRPRMCAQHPSTRQRPPTARSPALHFTSIHFTSRFTLHASRRTLPWSGLRASLAAP</sequence>
<dbReference type="Proteomes" id="UP000756921">
    <property type="component" value="Unassembled WGS sequence"/>
</dbReference>
<proteinExistence type="predicted"/>
<accession>A0A9P6KQ08</accession>
<name>A0A9P6KQ08_9PLEO</name>
<evidence type="ECO:0000256" key="1">
    <source>
        <dbReference type="SAM" id="MobiDB-lite"/>
    </source>
</evidence>
<evidence type="ECO:0000313" key="2">
    <source>
        <dbReference type="EMBL" id="KAF9734306.1"/>
    </source>
</evidence>
<dbReference type="AlphaFoldDB" id="A0A9P6KQ08"/>
<feature type="region of interest" description="Disordered" evidence="1">
    <location>
        <begin position="14"/>
        <end position="45"/>
    </location>
</feature>
<reference evidence="2" key="1">
    <citation type="journal article" date="2020" name="Mol. Plant Microbe Interact.">
        <title>Genome Sequence of the Biocontrol Agent Coniothyrium minitans strain Conio (IMI 134523).</title>
        <authorList>
            <person name="Patel D."/>
            <person name="Shittu T.A."/>
            <person name="Baroncelli R."/>
            <person name="Muthumeenakshi S."/>
            <person name="Osborne T.H."/>
            <person name="Janganan T.K."/>
            <person name="Sreenivasaprasad S."/>
        </authorList>
    </citation>
    <scope>NUCLEOTIDE SEQUENCE</scope>
    <source>
        <strain evidence="2">Conio</strain>
    </source>
</reference>
<keyword evidence="3" id="KW-1185">Reference proteome</keyword>
<organism evidence="2 3">
    <name type="scientific">Paraphaeosphaeria minitans</name>
    <dbReference type="NCBI Taxonomy" id="565426"/>
    <lineage>
        <taxon>Eukaryota</taxon>
        <taxon>Fungi</taxon>
        <taxon>Dikarya</taxon>
        <taxon>Ascomycota</taxon>
        <taxon>Pezizomycotina</taxon>
        <taxon>Dothideomycetes</taxon>
        <taxon>Pleosporomycetidae</taxon>
        <taxon>Pleosporales</taxon>
        <taxon>Massarineae</taxon>
        <taxon>Didymosphaeriaceae</taxon>
        <taxon>Paraphaeosphaeria</taxon>
    </lineage>
</organism>
<protein>
    <submittedName>
        <fullName evidence="2">Uncharacterized protein</fullName>
    </submittedName>
</protein>
<evidence type="ECO:0000313" key="3">
    <source>
        <dbReference type="Proteomes" id="UP000756921"/>
    </source>
</evidence>
<dbReference type="EMBL" id="WJXW01000007">
    <property type="protein sequence ID" value="KAF9734306.1"/>
    <property type="molecule type" value="Genomic_DNA"/>
</dbReference>
<gene>
    <name evidence="2" type="ORF">PMIN01_07209</name>
</gene>